<dbReference type="Proteomes" id="UP000186817">
    <property type="component" value="Unassembled WGS sequence"/>
</dbReference>
<dbReference type="OrthoDB" id="1902587at2759"/>
<dbReference type="InterPro" id="IPR007052">
    <property type="entry name" value="CS_dom"/>
</dbReference>
<dbReference type="Gene3D" id="2.60.40.790">
    <property type="match status" value="1"/>
</dbReference>
<dbReference type="InterPro" id="IPR001179">
    <property type="entry name" value="PPIase_FKBP_dom"/>
</dbReference>
<dbReference type="PROSITE" id="PS50059">
    <property type="entry name" value="FKBP_PPIASE"/>
    <property type="match status" value="1"/>
</dbReference>
<dbReference type="CDD" id="cd06467">
    <property type="entry name" value="p23_NUDC_like"/>
    <property type="match status" value="1"/>
</dbReference>
<dbReference type="SUPFAM" id="SSF49764">
    <property type="entry name" value="HSP20-like chaperones"/>
    <property type="match status" value="1"/>
</dbReference>
<name>A0A1Q9E014_SYMMI</name>
<feature type="domain" description="CS" evidence="7">
    <location>
        <begin position="229"/>
        <end position="321"/>
    </location>
</feature>
<dbReference type="AlphaFoldDB" id="A0A1Q9E014"/>
<dbReference type="PANTHER" id="PTHR10516:SF443">
    <property type="entry name" value="FK506-BINDING PROTEIN 59-RELATED"/>
    <property type="match status" value="1"/>
</dbReference>
<gene>
    <name evidence="8" type="primary">FK506-bp2</name>
    <name evidence="8" type="ORF">AK812_SmicGene16542</name>
</gene>
<dbReference type="InterPro" id="IPR046357">
    <property type="entry name" value="PPIase_dom_sf"/>
</dbReference>
<proteinExistence type="predicted"/>
<dbReference type="GO" id="GO:0003755">
    <property type="term" value="F:peptidyl-prolyl cis-trans isomerase activity"/>
    <property type="evidence" value="ECO:0007669"/>
    <property type="project" value="UniProtKB-KW"/>
</dbReference>
<sequence length="334" mass="36767">MALAAAADPFCLKPRIFARAELPRAARKLHGATGALPVAAAGFAWARLCSARRCQRPHNVVVRFAGDALQDDRQDEEEDVLEDGMLMKRVVKQAQEGAPGPLMGDEVTVSYTTALSDGTRVESLESENATFKLGAEEVFRGFDEAVASMRLCLAPSGVLILHRCWGERAVFSVAPDLALGQDGSDEVPPNATLVIDVELLSFVEVEEEDENDFDLDGFGHKDLGPGGEDPNGRYIWERCGEEVLVTHRLAEGLGKADIQHEFMPGRIFMAVKGEVLFAGEPGCEIDEEESFWEIDEDEEGQRCLFVHLKKLEEDTRWPDVLVEDPEDLIDATEP</sequence>
<keyword evidence="3 5" id="KW-0697">Rotamase</keyword>
<dbReference type="Pfam" id="PF00254">
    <property type="entry name" value="FKBP_C"/>
    <property type="match status" value="1"/>
</dbReference>
<keyword evidence="4 5" id="KW-0413">Isomerase</keyword>
<evidence type="ECO:0000256" key="1">
    <source>
        <dbReference type="ARBA" id="ARBA00000971"/>
    </source>
</evidence>
<evidence type="ECO:0000259" key="6">
    <source>
        <dbReference type="PROSITE" id="PS50059"/>
    </source>
</evidence>
<organism evidence="8 9">
    <name type="scientific">Symbiodinium microadriaticum</name>
    <name type="common">Dinoflagellate</name>
    <name type="synonym">Zooxanthella microadriatica</name>
    <dbReference type="NCBI Taxonomy" id="2951"/>
    <lineage>
        <taxon>Eukaryota</taxon>
        <taxon>Sar</taxon>
        <taxon>Alveolata</taxon>
        <taxon>Dinophyceae</taxon>
        <taxon>Suessiales</taxon>
        <taxon>Symbiodiniaceae</taxon>
        <taxon>Symbiodinium</taxon>
    </lineage>
</organism>
<evidence type="ECO:0000256" key="4">
    <source>
        <dbReference type="ARBA" id="ARBA00023235"/>
    </source>
</evidence>
<dbReference type="OMA" id="QRCLFVH"/>
<evidence type="ECO:0000313" key="9">
    <source>
        <dbReference type="Proteomes" id="UP000186817"/>
    </source>
</evidence>
<dbReference type="EC" id="5.2.1.8" evidence="2 5"/>
<dbReference type="InterPro" id="IPR008978">
    <property type="entry name" value="HSP20-like_chaperone"/>
</dbReference>
<dbReference type="EMBL" id="LSRX01000317">
    <property type="protein sequence ID" value="OLQ00765.1"/>
    <property type="molecule type" value="Genomic_DNA"/>
</dbReference>
<dbReference type="GO" id="GO:0005737">
    <property type="term" value="C:cytoplasm"/>
    <property type="evidence" value="ECO:0007669"/>
    <property type="project" value="TreeGrafter"/>
</dbReference>
<protein>
    <recommendedName>
        <fullName evidence="2 5">peptidylprolyl isomerase</fullName>
        <ecNumber evidence="2 5">5.2.1.8</ecNumber>
    </recommendedName>
</protein>
<feature type="domain" description="PPIase FKBP-type" evidence="6">
    <location>
        <begin position="104"/>
        <end position="203"/>
    </location>
</feature>
<evidence type="ECO:0000256" key="5">
    <source>
        <dbReference type="PROSITE-ProRule" id="PRU00277"/>
    </source>
</evidence>
<dbReference type="SUPFAM" id="SSF54534">
    <property type="entry name" value="FKBP-like"/>
    <property type="match status" value="1"/>
</dbReference>
<dbReference type="Gene3D" id="3.10.50.40">
    <property type="match status" value="1"/>
</dbReference>
<accession>A0A1Q9E014</accession>
<reference evidence="8 9" key="1">
    <citation type="submission" date="2016-02" db="EMBL/GenBank/DDBJ databases">
        <title>Genome analysis of coral dinoflagellate symbionts highlights evolutionary adaptations to a symbiotic lifestyle.</title>
        <authorList>
            <person name="Aranda M."/>
            <person name="Li Y."/>
            <person name="Liew Y.J."/>
            <person name="Baumgarten S."/>
            <person name="Simakov O."/>
            <person name="Wilson M."/>
            <person name="Piel J."/>
            <person name="Ashoor H."/>
            <person name="Bougouffa S."/>
            <person name="Bajic V.B."/>
            <person name="Ryu T."/>
            <person name="Ravasi T."/>
            <person name="Bayer T."/>
            <person name="Micklem G."/>
            <person name="Kim H."/>
            <person name="Bhak J."/>
            <person name="Lajeunesse T.C."/>
            <person name="Voolstra C.R."/>
        </authorList>
    </citation>
    <scope>NUCLEOTIDE SEQUENCE [LARGE SCALE GENOMIC DNA]</scope>
    <source>
        <strain evidence="8 9">CCMP2467</strain>
    </source>
</reference>
<comment type="caution">
    <text evidence="8">The sequence shown here is derived from an EMBL/GenBank/DDBJ whole genome shotgun (WGS) entry which is preliminary data.</text>
</comment>
<evidence type="ECO:0000313" key="8">
    <source>
        <dbReference type="EMBL" id="OLQ00765.1"/>
    </source>
</evidence>
<dbReference type="PROSITE" id="PS51203">
    <property type="entry name" value="CS"/>
    <property type="match status" value="1"/>
</dbReference>
<dbReference type="PANTHER" id="PTHR10516">
    <property type="entry name" value="PEPTIDYL-PROLYL CIS-TRANS ISOMERASE"/>
    <property type="match status" value="1"/>
</dbReference>
<evidence type="ECO:0000259" key="7">
    <source>
        <dbReference type="PROSITE" id="PS51203"/>
    </source>
</evidence>
<evidence type="ECO:0000256" key="3">
    <source>
        <dbReference type="ARBA" id="ARBA00023110"/>
    </source>
</evidence>
<comment type="catalytic activity">
    <reaction evidence="1 5">
        <text>[protein]-peptidylproline (omega=180) = [protein]-peptidylproline (omega=0)</text>
        <dbReference type="Rhea" id="RHEA:16237"/>
        <dbReference type="Rhea" id="RHEA-COMP:10747"/>
        <dbReference type="Rhea" id="RHEA-COMP:10748"/>
        <dbReference type="ChEBI" id="CHEBI:83833"/>
        <dbReference type="ChEBI" id="CHEBI:83834"/>
        <dbReference type="EC" id="5.2.1.8"/>
    </reaction>
</comment>
<evidence type="ECO:0000256" key="2">
    <source>
        <dbReference type="ARBA" id="ARBA00013194"/>
    </source>
</evidence>
<keyword evidence="9" id="KW-1185">Reference proteome</keyword>
<dbReference type="InterPro" id="IPR050689">
    <property type="entry name" value="FKBP-type_PPIase"/>
</dbReference>